<evidence type="ECO:0000256" key="1">
    <source>
        <dbReference type="ARBA" id="ARBA00004123"/>
    </source>
</evidence>
<proteinExistence type="predicted"/>
<dbReference type="PANTHER" id="PTHR12214">
    <property type="entry name" value="GC-RICH SEQUENCE DNA-BINDING FACTOR"/>
    <property type="match status" value="1"/>
</dbReference>
<feature type="coiled-coil region" evidence="3">
    <location>
        <begin position="348"/>
        <end position="375"/>
    </location>
</feature>
<dbReference type="Proteomes" id="UP000307440">
    <property type="component" value="Unassembled WGS sequence"/>
</dbReference>
<dbReference type="AlphaFoldDB" id="A0A5C3L4Y0"/>
<dbReference type="InterPro" id="IPR012890">
    <property type="entry name" value="GCFC2-like"/>
</dbReference>
<dbReference type="InterPro" id="IPR028211">
    <property type="entry name" value="Ntr2"/>
</dbReference>
<dbReference type="PANTHER" id="PTHR12214:SF0">
    <property type="entry name" value="LD29489P"/>
    <property type="match status" value="1"/>
</dbReference>
<name>A0A5C3L4Y0_COPMA</name>
<evidence type="ECO:0000313" key="5">
    <source>
        <dbReference type="EMBL" id="TFK27623.1"/>
    </source>
</evidence>
<keyword evidence="3" id="KW-0175">Coiled coil</keyword>
<feature type="region of interest" description="Disordered" evidence="4">
    <location>
        <begin position="1"/>
        <end position="85"/>
    </location>
</feature>
<gene>
    <name evidence="5" type="ORF">FA15DRAFT_586077</name>
</gene>
<reference evidence="5 6" key="1">
    <citation type="journal article" date="2019" name="Nat. Ecol. Evol.">
        <title>Megaphylogeny resolves global patterns of mushroom evolution.</title>
        <authorList>
            <person name="Varga T."/>
            <person name="Krizsan K."/>
            <person name="Foldi C."/>
            <person name="Dima B."/>
            <person name="Sanchez-Garcia M."/>
            <person name="Sanchez-Ramirez S."/>
            <person name="Szollosi G.J."/>
            <person name="Szarkandi J.G."/>
            <person name="Papp V."/>
            <person name="Albert L."/>
            <person name="Andreopoulos W."/>
            <person name="Angelini C."/>
            <person name="Antonin V."/>
            <person name="Barry K.W."/>
            <person name="Bougher N.L."/>
            <person name="Buchanan P."/>
            <person name="Buyck B."/>
            <person name="Bense V."/>
            <person name="Catcheside P."/>
            <person name="Chovatia M."/>
            <person name="Cooper J."/>
            <person name="Damon W."/>
            <person name="Desjardin D."/>
            <person name="Finy P."/>
            <person name="Geml J."/>
            <person name="Haridas S."/>
            <person name="Hughes K."/>
            <person name="Justo A."/>
            <person name="Karasinski D."/>
            <person name="Kautmanova I."/>
            <person name="Kiss B."/>
            <person name="Kocsube S."/>
            <person name="Kotiranta H."/>
            <person name="LaButti K.M."/>
            <person name="Lechner B.E."/>
            <person name="Liimatainen K."/>
            <person name="Lipzen A."/>
            <person name="Lukacs Z."/>
            <person name="Mihaltcheva S."/>
            <person name="Morgado L.N."/>
            <person name="Niskanen T."/>
            <person name="Noordeloos M.E."/>
            <person name="Ohm R.A."/>
            <person name="Ortiz-Santana B."/>
            <person name="Ovrebo C."/>
            <person name="Racz N."/>
            <person name="Riley R."/>
            <person name="Savchenko A."/>
            <person name="Shiryaev A."/>
            <person name="Soop K."/>
            <person name="Spirin V."/>
            <person name="Szebenyi C."/>
            <person name="Tomsovsky M."/>
            <person name="Tulloss R.E."/>
            <person name="Uehling J."/>
            <person name="Grigoriev I.V."/>
            <person name="Vagvolgyi C."/>
            <person name="Papp T."/>
            <person name="Martin F.M."/>
            <person name="Miettinen O."/>
            <person name="Hibbett D.S."/>
            <person name="Nagy L.G."/>
        </authorList>
    </citation>
    <scope>NUCLEOTIDE SEQUENCE [LARGE SCALE GENOMIC DNA]</scope>
    <source>
        <strain evidence="5 6">CBS 121175</strain>
    </source>
</reference>
<evidence type="ECO:0000256" key="3">
    <source>
        <dbReference type="SAM" id="Coils"/>
    </source>
</evidence>
<keyword evidence="2" id="KW-0539">Nucleus</keyword>
<dbReference type="EMBL" id="ML210163">
    <property type="protein sequence ID" value="TFK27623.1"/>
    <property type="molecule type" value="Genomic_DNA"/>
</dbReference>
<sequence length="785" mass="88166">MDSAPALIFKRSGKSKPSRSRQKSPENDEKTGSARNGTPDEAETPAESPSTLAAKLKNKVKKSRTKSKLSFGAADEEEEGDGEVFQVKKSRLSTKISLGQSAAVPLNLDQATITPQRGPTYDQAYLNQLKASTPTARPKLAADPDSYDADVSMDVDAAVIRTVDVFDDESNSTPLSDIPSESSIKVAKEKRERLRKVQGTGEEDFISLSLTKRSEDAGPHPESRLMREEDELGEADDEFAEYTSAQERIALGKKSRKVEAANRRKAMKELIQDAEEEDEETIEWEQEQLRRGGHRVSEASSAPKAKEIYRAAPIPASTTIPTLPPVLSRLSQQLAQLTTSHANNAAALTNLALERDQVEEREKEMREMVVKAEDKRAWFGDFYDWIESVASFLDEKYPLMEKLEEEHISLLRERLELVVQRRRADDEDDLTAVYGPLPAPPEPDSDQVDELGRSIPKPSPSYLRTQRRADRSRRRQQRLKSKPNLAEEGYSTDSSLPPHDQSDFASAISSLKASSKDVLADVRAEEFRNPTGAKWNVWREKYAESYRNAWGGLGVVSVWEFWVRLEVVAWDCIEDKRSLDSFKWYQGLYNYSRPSIGNEEEEGEPELGPDGDLVGSMISTAVIPRICRMIEGGALDVYSERHIRRMVDLAEEVEASIDTENHTKFHTLLSAVASVFQNAVSDTEDLLDKFTSLRSGVQAFNPESIPSRRRFLVRRVKLLKNMLRWRKYTGERFGLDRLIGRLVDNTFVGVAEGGWEVGGEEVARTVASMLPPELTSTKLKQRLNL</sequence>
<dbReference type="GO" id="GO:0003677">
    <property type="term" value="F:DNA binding"/>
    <property type="evidence" value="ECO:0007669"/>
    <property type="project" value="InterPro"/>
</dbReference>
<keyword evidence="6" id="KW-1185">Reference proteome</keyword>
<feature type="region of interest" description="Disordered" evidence="4">
    <location>
        <begin position="429"/>
        <end position="503"/>
    </location>
</feature>
<dbReference type="Pfam" id="PF15458">
    <property type="entry name" value="NTR2"/>
    <property type="match status" value="1"/>
</dbReference>
<evidence type="ECO:0000313" key="6">
    <source>
        <dbReference type="Proteomes" id="UP000307440"/>
    </source>
</evidence>
<dbReference type="GO" id="GO:0071008">
    <property type="term" value="C:U2-type post-mRNA release spliceosomal complex"/>
    <property type="evidence" value="ECO:0007669"/>
    <property type="project" value="InterPro"/>
</dbReference>
<organism evidence="5 6">
    <name type="scientific">Coprinopsis marcescibilis</name>
    <name type="common">Agaric fungus</name>
    <name type="synonym">Psathyrella marcescibilis</name>
    <dbReference type="NCBI Taxonomy" id="230819"/>
    <lineage>
        <taxon>Eukaryota</taxon>
        <taxon>Fungi</taxon>
        <taxon>Dikarya</taxon>
        <taxon>Basidiomycota</taxon>
        <taxon>Agaricomycotina</taxon>
        <taxon>Agaricomycetes</taxon>
        <taxon>Agaricomycetidae</taxon>
        <taxon>Agaricales</taxon>
        <taxon>Agaricineae</taxon>
        <taxon>Psathyrellaceae</taxon>
        <taxon>Coprinopsis</taxon>
    </lineage>
</organism>
<evidence type="ECO:0000256" key="4">
    <source>
        <dbReference type="SAM" id="MobiDB-lite"/>
    </source>
</evidence>
<dbReference type="OrthoDB" id="429427at2759"/>
<feature type="compositionally biased region" description="Basic residues" evidence="4">
    <location>
        <begin position="11"/>
        <end position="22"/>
    </location>
</feature>
<feature type="compositionally biased region" description="Basic residues" evidence="4">
    <location>
        <begin position="470"/>
        <end position="481"/>
    </location>
</feature>
<protein>
    <recommendedName>
        <fullName evidence="7">GCFC-domain-containing protein</fullName>
    </recommendedName>
</protein>
<dbReference type="STRING" id="230819.A0A5C3L4Y0"/>
<comment type="subcellular location">
    <subcellularLocation>
        <location evidence="1">Nucleus</location>
    </subcellularLocation>
</comment>
<evidence type="ECO:0000256" key="2">
    <source>
        <dbReference type="ARBA" id="ARBA00023242"/>
    </source>
</evidence>
<feature type="coiled-coil region" evidence="3">
    <location>
        <begin position="257"/>
        <end position="287"/>
    </location>
</feature>
<dbReference type="GO" id="GO:0000390">
    <property type="term" value="P:spliceosomal complex disassembly"/>
    <property type="evidence" value="ECO:0007669"/>
    <property type="project" value="InterPro"/>
</dbReference>
<feature type="compositionally biased region" description="Basic residues" evidence="4">
    <location>
        <begin position="56"/>
        <end position="67"/>
    </location>
</feature>
<evidence type="ECO:0008006" key="7">
    <source>
        <dbReference type="Google" id="ProtNLM"/>
    </source>
</evidence>
<accession>A0A5C3L4Y0</accession>
<feature type="compositionally biased region" description="Basic and acidic residues" evidence="4">
    <location>
        <begin position="23"/>
        <end position="32"/>
    </location>
</feature>